<dbReference type="PANTHER" id="PTHR33398">
    <property type="entry name" value="30S RIBOSOMAL PROTEIN S20"/>
    <property type="match status" value="1"/>
</dbReference>
<dbReference type="GO" id="GO:0003735">
    <property type="term" value="F:structural constituent of ribosome"/>
    <property type="evidence" value="ECO:0007669"/>
    <property type="project" value="InterPro"/>
</dbReference>
<proteinExistence type="inferred from homology"/>
<keyword evidence="3" id="KW-0694">RNA-binding</keyword>
<evidence type="ECO:0000256" key="7">
    <source>
        <dbReference type="ARBA" id="ARBA00035343"/>
    </source>
</evidence>
<name>A0A2A4X3N2_UNCAE</name>
<dbReference type="Pfam" id="PF01649">
    <property type="entry name" value="Ribosomal_S20p"/>
    <property type="match status" value="1"/>
</dbReference>
<dbReference type="GO" id="GO:0006412">
    <property type="term" value="P:translation"/>
    <property type="evidence" value="ECO:0007669"/>
    <property type="project" value="InterPro"/>
</dbReference>
<comment type="similarity">
    <text evidence="1">Belongs to the bacterial ribosomal protein bS20 family.</text>
</comment>
<keyword evidence="5" id="KW-0687">Ribonucleoprotein</keyword>
<dbReference type="EMBL" id="NVUK01000019">
    <property type="protein sequence ID" value="PCI77180.1"/>
    <property type="molecule type" value="Genomic_DNA"/>
</dbReference>
<evidence type="ECO:0000313" key="9">
    <source>
        <dbReference type="Proteomes" id="UP000218775"/>
    </source>
</evidence>
<dbReference type="GO" id="GO:0005829">
    <property type="term" value="C:cytosol"/>
    <property type="evidence" value="ECO:0007669"/>
    <property type="project" value="TreeGrafter"/>
</dbReference>
<reference evidence="9" key="1">
    <citation type="submission" date="2017-08" db="EMBL/GenBank/DDBJ databases">
        <title>A dynamic microbial community with high functional redundancy inhabits the cold, oxic subseafloor aquifer.</title>
        <authorList>
            <person name="Tully B.J."/>
            <person name="Wheat C.G."/>
            <person name="Glazer B.T."/>
            <person name="Huber J.A."/>
        </authorList>
    </citation>
    <scope>NUCLEOTIDE SEQUENCE [LARGE SCALE GENOMIC DNA]</scope>
</reference>
<evidence type="ECO:0000256" key="1">
    <source>
        <dbReference type="ARBA" id="ARBA00007634"/>
    </source>
</evidence>
<dbReference type="PANTHER" id="PTHR33398:SF1">
    <property type="entry name" value="SMALL RIBOSOMAL SUBUNIT PROTEIN BS20C"/>
    <property type="match status" value="1"/>
</dbReference>
<dbReference type="GO" id="GO:0070181">
    <property type="term" value="F:small ribosomal subunit rRNA binding"/>
    <property type="evidence" value="ECO:0007669"/>
    <property type="project" value="TreeGrafter"/>
</dbReference>
<dbReference type="Proteomes" id="UP000218775">
    <property type="component" value="Unassembled WGS sequence"/>
</dbReference>
<evidence type="ECO:0000256" key="3">
    <source>
        <dbReference type="ARBA" id="ARBA00022884"/>
    </source>
</evidence>
<dbReference type="NCBIfam" id="TIGR00029">
    <property type="entry name" value="S20"/>
    <property type="match status" value="1"/>
</dbReference>
<dbReference type="AlphaFoldDB" id="A0A2A4X3N2"/>
<gene>
    <name evidence="8" type="ORF">COB21_03335</name>
</gene>
<dbReference type="Gene3D" id="1.20.58.110">
    <property type="entry name" value="Ribosomal protein S20"/>
    <property type="match status" value="1"/>
</dbReference>
<evidence type="ECO:0000313" key="8">
    <source>
        <dbReference type="EMBL" id="PCI77180.1"/>
    </source>
</evidence>
<protein>
    <recommendedName>
        <fullName evidence="6">Small ribosomal subunit protein bS20</fullName>
    </recommendedName>
    <alternativeName>
        <fullName evidence="7">30S ribosomal protein S20</fullName>
    </alternativeName>
</protein>
<evidence type="ECO:0000256" key="6">
    <source>
        <dbReference type="ARBA" id="ARBA00035136"/>
    </source>
</evidence>
<organism evidence="8 9">
    <name type="scientific">Aerophobetes bacterium</name>
    <dbReference type="NCBI Taxonomy" id="2030807"/>
    <lineage>
        <taxon>Bacteria</taxon>
        <taxon>Candidatus Aerophobota</taxon>
    </lineage>
</organism>
<comment type="caution">
    <text evidence="8">The sequence shown here is derived from an EMBL/GenBank/DDBJ whole genome shotgun (WGS) entry which is preliminary data.</text>
</comment>
<evidence type="ECO:0000256" key="5">
    <source>
        <dbReference type="ARBA" id="ARBA00023274"/>
    </source>
</evidence>
<keyword evidence="4 8" id="KW-0689">Ribosomal protein</keyword>
<accession>A0A2A4X3N2</accession>
<evidence type="ECO:0000256" key="2">
    <source>
        <dbReference type="ARBA" id="ARBA00022730"/>
    </source>
</evidence>
<dbReference type="SUPFAM" id="SSF46992">
    <property type="entry name" value="Ribosomal protein S20"/>
    <property type="match status" value="1"/>
</dbReference>
<evidence type="ECO:0000256" key="4">
    <source>
        <dbReference type="ARBA" id="ARBA00022980"/>
    </source>
</evidence>
<dbReference type="GO" id="GO:0015935">
    <property type="term" value="C:small ribosomal subunit"/>
    <property type="evidence" value="ECO:0007669"/>
    <property type="project" value="TreeGrafter"/>
</dbReference>
<sequence length="94" mass="10644">MAKEEAKKKMKTKIPTALKRVKQAKAKQLINSAFKSRVRTAINTFHKATESKDKAASDESLSFVYKLVDKCVNRGIYKINKSARIKSRMKAKAL</sequence>
<dbReference type="InterPro" id="IPR036510">
    <property type="entry name" value="Ribosomal_bS20_sf"/>
</dbReference>
<keyword evidence="2" id="KW-0699">rRNA-binding</keyword>
<dbReference type="InterPro" id="IPR002583">
    <property type="entry name" value="Ribosomal_bS20"/>
</dbReference>